<proteinExistence type="predicted"/>
<keyword evidence="5 7" id="KW-1133">Transmembrane helix</keyword>
<keyword evidence="2" id="KW-0813">Transport</keyword>
<feature type="transmembrane region" description="Helical" evidence="7">
    <location>
        <begin position="219"/>
        <end position="239"/>
    </location>
</feature>
<evidence type="ECO:0000256" key="3">
    <source>
        <dbReference type="ARBA" id="ARBA00022475"/>
    </source>
</evidence>
<feature type="transmembrane region" description="Helical" evidence="7">
    <location>
        <begin position="161"/>
        <end position="181"/>
    </location>
</feature>
<evidence type="ECO:0000313" key="10">
    <source>
        <dbReference type="Proteomes" id="UP000196655"/>
    </source>
</evidence>
<feature type="domain" description="Major facilitator superfamily (MFS) profile" evidence="8">
    <location>
        <begin position="33"/>
        <end position="468"/>
    </location>
</feature>
<dbReference type="STRING" id="1122125.GCA_000423185_01821"/>
<evidence type="ECO:0000256" key="6">
    <source>
        <dbReference type="ARBA" id="ARBA00023136"/>
    </source>
</evidence>
<dbReference type="FunFam" id="1.20.1250.20:FF:000168">
    <property type="entry name" value="Transporter, major facilitator family"/>
    <property type="match status" value="1"/>
</dbReference>
<feature type="transmembrane region" description="Helical" evidence="7">
    <location>
        <begin position="441"/>
        <end position="462"/>
    </location>
</feature>
<evidence type="ECO:0000256" key="1">
    <source>
        <dbReference type="ARBA" id="ARBA00004651"/>
    </source>
</evidence>
<dbReference type="AlphaFoldDB" id="A0A211ZGU8"/>
<feature type="transmembrane region" description="Helical" evidence="7">
    <location>
        <begin position="283"/>
        <end position="309"/>
    </location>
</feature>
<dbReference type="Pfam" id="PF07690">
    <property type="entry name" value="MFS_1"/>
    <property type="match status" value="2"/>
</dbReference>
<dbReference type="InterPro" id="IPR020846">
    <property type="entry name" value="MFS_dom"/>
</dbReference>
<keyword evidence="4 7" id="KW-0812">Transmembrane</keyword>
<feature type="transmembrane region" description="Helical" evidence="7">
    <location>
        <begin position="245"/>
        <end position="263"/>
    </location>
</feature>
<dbReference type="PANTHER" id="PTHR42718:SF46">
    <property type="entry name" value="BLR6921 PROTEIN"/>
    <property type="match status" value="1"/>
</dbReference>
<dbReference type="FunFam" id="1.20.1720.10:FF:000011">
    <property type="entry name" value="Transporter, major facilitator family"/>
    <property type="match status" value="1"/>
</dbReference>
<evidence type="ECO:0000313" key="9">
    <source>
        <dbReference type="EMBL" id="OWJ64460.1"/>
    </source>
</evidence>
<dbReference type="InterPro" id="IPR011701">
    <property type="entry name" value="MFS"/>
</dbReference>
<feature type="transmembrane region" description="Helical" evidence="7">
    <location>
        <begin position="349"/>
        <end position="368"/>
    </location>
</feature>
<dbReference type="PRINTS" id="PR01036">
    <property type="entry name" value="TCRTETB"/>
</dbReference>
<dbReference type="PANTHER" id="PTHR42718">
    <property type="entry name" value="MAJOR FACILITATOR SUPERFAMILY MULTIDRUG TRANSPORTER MFSC"/>
    <property type="match status" value="1"/>
</dbReference>
<accession>A0A211ZGU8</accession>
<dbReference type="Gene3D" id="1.20.1250.20">
    <property type="entry name" value="MFS general substrate transporter like domains"/>
    <property type="match status" value="1"/>
</dbReference>
<evidence type="ECO:0000256" key="7">
    <source>
        <dbReference type="SAM" id="Phobius"/>
    </source>
</evidence>
<feature type="transmembrane region" description="Helical" evidence="7">
    <location>
        <begin position="187"/>
        <end position="207"/>
    </location>
</feature>
<dbReference type="OrthoDB" id="9812221at2"/>
<dbReference type="InterPro" id="IPR036259">
    <property type="entry name" value="MFS_trans_sf"/>
</dbReference>
<gene>
    <name evidence="9" type="ORF">BWR60_24550</name>
</gene>
<comment type="subcellular location">
    <subcellularLocation>
        <location evidence="1">Cell membrane</location>
        <topology evidence="1">Multi-pass membrane protein</topology>
    </subcellularLocation>
</comment>
<name>A0A211ZGU8_9PROT</name>
<evidence type="ECO:0000256" key="2">
    <source>
        <dbReference type="ARBA" id="ARBA00022448"/>
    </source>
</evidence>
<keyword evidence="3" id="KW-1003">Cell membrane</keyword>
<dbReference type="CDD" id="cd17321">
    <property type="entry name" value="MFS_MMR_MDR_like"/>
    <property type="match status" value="1"/>
</dbReference>
<feature type="transmembrane region" description="Helical" evidence="7">
    <location>
        <begin position="32"/>
        <end position="55"/>
    </location>
</feature>
<dbReference type="Proteomes" id="UP000196655">
    <property type="component" value="Unassembled WGS sequence"/>
</dbReference>
<keyword evidence="6 7" id="KW-0472">Membrane</keyword>
<dbReference type="EMBL" id="NHON01000057">
    <property type="protein sequence ID" value="OWJ64460.1"/>
    <property type="molecule type" value="Genomic_DNA"/>
</dbReference>
<evidence type="ECO:0000256" key="5">
    <source>
        <dbReference type="ARBA" id="ARBA00022989"/>
    </source>
</evidence>
<evidence type="ECO:0000259" key="8">
    <source>
        <dbReference type="PROSITE" id="PS50850"/>
    </source>
</evidence>
<dbReference type="PROSITE" id="PS50850">
    <property type="entry name" value="MFS"/>
    <property type="match status" value="1"/>
</dbReference>
<dbReference type="GO" id="GO:0022857">
    <property type="term" value="F:transmembrane transporter activity"/>
    <property type="evidence" value="ECO:0007669"/>
    <property type="project" value="InterPro"/>
</dbReference>
<organism evidence="9 10">
    <name type="scientific">Inquilinus limosus</name>
    <dbReference type="NCBI Taxonomy" id="171674"/>
    <lineage>
        <taxon>Bacteria</taxon>
        <taxon>Pseudomonadati</taxon>
        <taxon>Pseudomonadota</taxon>
        <taxon>Alphaproteobacteria</taxon>
        <taxon>Rhodospirillales</taxon>
        <taxon>Rhodospirillaceae</taxon>
        <taxon>Inquilinus</taxon>
    </lineage>
</organism>
<feature type="transmembrane region" description="Helical" evidence="7">
    <location>
        <begin position="67"/>
        <end position="87"/>
    </location>
</feature>
<feature type="transmembrane region" description="Helical" evidence="7">
    <location>
        <begin position="412"/>
        <end position="435"/>
    </location>
</feature>
<dbReference type="GO" id="GO:0005886">
    <property type="term" value="C:plasma membrane"/>
    <property type="evidence" value="ECO:0007669"/>
    <property type="project" value="UniProtKB-SubCell"/>
</dbReference>
<protein>
    <submittedName>
        <fullName evidence="9">MFS transporter</fullName>
    </submittedName>
</protein>
<feature type="transmembrane region" description="Helical" evidence="7">
    <location>
        <begin position="315"/>
        <end position="337"/>
    </location>
</feature>
<dbReference type="Gene3D" id="1.20.1720.10">
    <property type="entry name" value="Multidrug resistance protein D"/>
    <property type="match status" value="1"/>
</dbReference>
<feature type="transmembrane region" description="Helical" evidence="7">
    <location>
        <begin position="128"/>
        <end position="149"/>
    </location>
</feature>
<comment type="caution">
    <text evidence="9">The sequence shown here is derived from an EMBL/GenBank/DDBJ whole genome shotgun (WGS) entry which is preliminary data.</text>
</comment>
<feature type="transmembrane region" description="Helical" evidence="7">
    <location>
        <begin position="99"/>
        <end position="122"/>
    </location>
</feature>
<evidence type="ECO:0000256" key="4">
    <source>
        <dbReference type="ARBA" id="ARBA00022692"/>
    </source>
</evidence>
<dbReference type="SUPFAM" id="SSF103473">
    <property type="entry name" value="MFS general substrate transporter"/>
    <property type="match status" value="1"/>
</dbReference>
<reference evidence="10" key="1">
    <citation type="submission" date="2017-05" db="EMBL/GenBank/DDBJ databases">
        <authorList>
            <person name="Macchi M."/>
            <person name="Festa S."/>
            <person name="Coppotelli B.M."/>
            <person name="Morelli I.S."/>
        </authorList>
    </citation>
    <scope>NUCLEOTIDE SEQUENCE [LARGE SCALE GENOMIC DNA]</scope>
    <source>
        <strain evidence="10">I</strain>
    </source>
</reference>
<sequence>MPWTAGAVRFRREERGQSVSLPDGLPLPRRRWAFATVVLGIMLAVLDGSVANVALPTIAAEFQASPSMSIWIVNAYQLAVVVSLLPLAGLGEIVGYRRIYLGGLALFTVASVACALSDSLLTLTLSRVAQGFGASGIMSVNTALIRYIFPRARLGHVLGINAMIAASASTIGPSFAGALLSISSWPWLFAINLPLGVAALIIGSRNLPESDLADRRFDLLSALLSAATFGLLITGIDSIAHGLDWGLVALQFSVGLAAAVWLVRRQLAQATPLLPLDLLRIPVVGLSVATSISSFMAQMAAFVALPFLLQTGYGFSPAQVGLLMIPWPLAVAVTAPFAGRLSDRHPPGLLGGIGLALLAIGLVLMATLPADPSPFGIVWRMALCGVGFGLFQSPNNRVMIGSAPRARSGAASGMLGTARLLGQATGAALVALLFAHFPDHGARAALLTAAGLATAATVVSCLRLATPAYTADDPAPGPGGARSTR</sequence>
<keyword evidence="10" id="KW-1185">Reference proteome</keyword>